<name>A0A084Y208_9PROT</name>
<evidence type="ECO:0000259" key="2">
    <source>
        <dbReference type="Pfam" id="PF00589"/>
    </source>
</evidence>
<dbReference type="EMBL" id="JDSS02000019">
    <property type="protein sequence ID" value="KFB68752.1"/>
    <property type="molecule type" value="Genomic_DNA"/>
</dbReference>
<dbReference type="GO" id="GO:0015074">
    <property type="term" value="P:DNA integration"/>
    <property type="evidence" value="ECO:0007669"/>
    <property type="project" value="InterPro"/>
</dbReference>
<dbReference type="Proteomes" id="UP000019812">
    <property type="component" value="Unassembled WGS sequence"/>
</dbReference>
<dbReference type="AlphaFoldDB" id="A0A084Y208"/>
<comment type="caution">
    <text evidence="3">The sequence shown here is derived from an EMBL/GenBank/DDBJ whole genome shotgun (WGS) entry which is preliminary data.</text>
</comment>
<evidence type="ECO:0000256" key="1">
    <source>
        <dbReference type="ARBA" id="ARBA00023172"/>
    </source>
</evidence>
<protein>
    <submittedName>
        <fullName evidence="3">Site-specific tyrosine recombinase XerC</fullName>
    </submittedName>
</protein>
<accession>A0A084Y208</accession>
<dbReference type="Gene3D" id="1.10.443.10">
    <property type="entry name" value="Intergrase catalytic core"/>
    <property type="match status" value="1"/>
</dbReference>
<dbReference type="InterPro" id="IPR011010">
    <property type="entry name" value="DNA_brk_join_enz"/>
</dbReference>
<dbReference type="STRING" id="1457154.CAPSK01_001606"/>
<gene>
    <name evidence="3" type="ORF">CAPSK01_001606</name>
</gene>
<proteinExistence type="predicted"/>
<dbReference type="InterPro" id="IPR002104">
    <property type="entry name" value="Integrase_catalytic"/>
</dbReference>
<dbReference type="SUPFAM" id="SSF56349">
    <property type="entry name" value="DNA breaking-rejoining enzymes"/>
    <property type="match status" value="1"/>
</dbReference>
<evidence type="ECO:0000313" key="3">
    <source>
        <dbReference type="EMBL" id="KFB68752.1"/>
    </source>
</evidence>
<dbReference type="RefSeq" id="WP_273703240.1">
    <property type="nucleotide sequence ID" value="NZ_JDSS02000019.1"/>
</dbReference>
<dbReference type="InterPro" id="IPR013762">
    <property type="entry name" value="Integrase-like_cat_sf"/>
</dbReference>
<dbReference type="GO" id="GO:0006310">
    <property type="term" value="P:DNA recombination"/>
    <property type="evidence" value="ECO:0007669"/>
    <property type="project" value="UniProtKB-KW"/>
</dbReference>
<feature type="domain" description="Tyr recombinase" evidence="2">
    <location>
        <begin position="22"/>
        <end position="95"/>
    </location>
</feature>
<organism evidence="3 4">
    <name type="scientific">Candidatus Accumulibacter vicinus</name>
    <dbReference type="NCBI Taxonomy" id="2954382"/>
    <lineage>
        <taxon>Bacteria</taxon>
        <taxon>Pseudomonadati</taxon>
        <taxon>Pseudomonadota</taxon>
        <taxon>Betaproteobacteria</taxon>
        <taxon>Candidatus Accumulibacter</taxon>
    </lineage>
</organism>
<dbReference type="Pfam" id="PF00589">
    <property type="entry name" value="Phage_integrase"/>
    <property type="match status" value="1"/>
</dbReference>
<dbReference type="GO" id="GO:0003677">
    <property type="term" value="F:DNA binding"/>
    <property type="evidence" value="ECO:0007669"/>
    <property type="project" value="InterPro"/>
</dbReference>
<keyword evidence="1" id="KW-0233">DNA recombination</keyword>
<evidence type="ECO:0000313" key="4">
    <source>
        <dbReference type="Proteomes" id="UP000019812"/>
    </source>
</evidence>
<reference evidence="3 4" key="1">
    <citation type="submission" date="2014-07" db="EMBL/GenBank/DDBJ databases">
        <title>Expanding our view of genomic diversity in Candidatus Accumulibacter clades.</title>
        <authorList>
            <person name="Skennerton C.T."/>
            <person name="Barr J.J."/>
            <person name="Slater F.R."/>
            <person name="Bond P.L."/>
            <person name="Tyson G.W."/>
        </authorList>
    </citation>
    <scope>NUCLEOTIDE SEQUENCE [LARGE SCALE GENOMIC DNA]</scope>
    <source>
        <strain evidence="4">SK-01</strain>
    </source>
</reference>
<sequence length="96" mass="10649">MPLPQATHQHLRRFWRVPRHPVLLFPHRPGGLKGAATATTPMEAGGVQTTLHKVVEACGLKKITPHSLRHSDATPLIEVQKFLGHHSILTTARYTP</sequence>